<evidence type="ECO:0000259" key="6">
    <source>
        <dbReference type="PROSITE" id="PS51164"/>
    </source>
</evidence>
<evidence type="ECO:0000256" key="2">
    <source>
        <dbReference type="ARBA" id="ARBA00022801"/>
    </source>
</evidence>
<dbReference type="Proteomes" id="UP001212997">
    <property type="component" value="Unassembled WGS sequence"/>
</dbReference>
<keyword evidence="4" id="KW-0812">Transmembrane</keyword>
<dbReference type="SUPFAM" id="SSF57180">
    <property type="entry name" value="Cellulose-binding domain"/>
    <property type="match status" value="1"/>
</dbReference>
<dbReference type="SMART" id="SM00236">
    <property type="entry name" value="fCBD"/>
    <property type="match status" value="1"/>
</dbReference>
<dbReference type="Pfam" id="PF00734">
    <property type="entry name" value="CBM_1"/>
    <property type="match status" value="1"/>
</dbReference>
<feature type="domain" description="CBM1" evidence="6">
    <location>
        <begin position="19"/>
        <end position="55"/>
    </location>
</feature>
<dbReference type="GO" id="GO:0005576">
    <property type="term" value="C:extracellular region"/>
    <property type="evidence" value="ECO:0007669"/>
    <property type="project" value="InterPro"/>
</dbReference>
<feature type="signal peptide" evidence="5">
    <location>
        <begin position="1"/>
        <end position="19"/>
    </location>
</feature>
<evidence type="ECO:0000256" key="4">
    <source>
        <dbReference type="SAM" id="Phobius"/>
    </source>
</evidence>
<dbReference type="GO" id="GO:0016787">
    <property type="term" value="F:hydrolase activity"/>
    <property type="evidence" value="ECO:0007669"/>
    <property type="project" value="UniProtKB-KW"/>
</dbReference>
<dbReference type="InterPro" id="IPR000254">
    <property type="entry name" value="CBD"/>
</dbReference>
<dbReference type="AlphaFoldDB" id="A0AAD5UUE5"/>
<keyword evidence="4" id="KW-0472">Membrane</keyword>
<keyword evidence="1 5" id="KW-0732">Signal</keyword>
<proteinExistence type="predicted"/>
<dbReference type="PROSITE" id="PS51164">
    <property type="entry name" value="CBM1_2"/>
    <property type="match status" value="1"/>
</dbReference>
<feature type="transmembrane region" description="Helical" evidence="4">
    <location>
        <begin position="328"/>
        <end position="351"/>
    </location>
</feature>
<evidence type="ECO:0000256" key="1">
    <source>
        <dbReference type="ARBA" id="ARBA00022729"/>
    </source>
</evidence>
<sequence length="380" mass="40508">MKTLAIVTAFACLIYRVTAQSPAWGQCGGIGWSGSTTCVAGSTCTQLNSYYSQCIPGAAPPAPTTSPTVTVPTPPPSTNAPTSTVSGPAPTGSQIRADQDPVFHLYLQNQGGKPMLGPQSSSGYFTISGTISLNNPGGTKQFLNIQEGATTASYKPLALNSTAITTDWGLEGDTIITTAPRQLNFLACSSTPSGFWDLFLQEGNDMPAGRSCSLISLHLPCLYPVDKTDENVQAVLEASDTQDPPEYWRLKLRELRTELDTYKDAKALGKRGRAIAESSRKRIQELYKEIAEIHPDPAVKEQMKKDAEEWKKGRGKKETQEPTSVADALIMVIALPIAIVGVSIGSVVLGLGKGLVELGHALSCGTLRTRSNDTDSIFSV</sequence>
<gene>
    <name evidence="7" type="ORF">NLI96_g10883</name>
</gene>
<evidence type="ECO:0000256" key="5">
    <source>
        <dbReference type="SAM" id="SignalP"/>
    </source>
</evidence>
<comment type="caution">
    <text evidence="7">The sequence shown here is derived from an EMBL/GenBank/DDBJ whole genome shotgun (WGS) entry which is preliminary data.</text>
</comment>
<dbReference type="EMBL" id="JANAWD010000662">
    <property type="protein sequence ID" value="KAJ3476832.1"/>
    <property type="molecule type" value="Genomic_DNA"/>
</dbReference>
<feature type="region of interest" description="Disordered" evidence="3">
    <location>
        <begin position="61"/>
        <end position="94"/>
    </location>
</feature>
<keyword evidence="4" id="KW-1133">Transmembrane helix</keyword>
<protein>
    <recommendedName>
        <fullName evidence="6">CBM1 domain-containing protein</fullName>
    </recommendedName>
</protein>
<accession>A0AAD5UUE5</accession>
<evidence type="ECO:0000313" key="7">
    <source>
        <dbReference type="EMBL" id="KAJ3476832.1"/>
    </source>
</evidence>
<dbReference type="PROSITE" id="PS00562">
    <property type="entry name" value="CBM1_1"/>
    <property type="match status" value="1"/>
</dbReference>
<dbReference type="InterPro" id="IPR035971">
    <property type="entry name" value="CBD_sf"/>
</dbReference>
<reference evidence="7" key="1">
    <citation type="submission" date="2022-07" db="EMBL/GenBank/DDBJ databases">
        <title>Genome Sequence of Physisporinus lineatus.</title>
        <authorList>
            <person name="Buettner E."/>
        </authorList>
    </citation>
    <scope>NUCLEOTIDE SEQUENCE</scope>
    <source>
        <strain evidence="7">VT162</strain>
    </source>
</reference>
<evidence type="ECO:0000313" key="8">
    <source>
        <dbReference type="Proteomes" id="UP001212997"/>
    </source>
</evidence>
<evidence type="ECO:0000256" key="3">
    <source>
        <dbReference type="SAM" id="MobiDB-lite"/>
    </source>
</evidence>
<dbReference type="GO" id="GO:0030248">
    <property type="term" value="F:cellulose binding"/>
    <property type="evidence" value="ECO:0007669"/>
    <property type="project" value="InterPro"/>
</dbReference>
<name>A0AAD5UUE5_9APHY</name>
<feature type="chain" id="PRO_5041948488" description="CBM1 domain-containing protein" evidence="5">
    <location>
        <begin position="20"/>
        <end position="380"/>
    </location>
</feature>
<dbReference type="GO" id="GO:0005975">
    <property type="term" value="P:carbohydrate metabolic process"/>
    <property type="evidence" value="ECO:0007669"/>
    <property type="project" value="InterPro"/>
</dbReference>
<organism evidence="7 8">
    <name type="scientific">Meripilus lineatus</name>
    <dbReference type="NCBI Taxonomy" id="2056292"/>
    <lineage>
        <taxon>Eukaryota</taxon>
        <taxon>Fungi</taxon>
        <taxon>Dikarya</taxon>
        <taxon>Basidiomycota</taxon>
        <taxon>Agaricomycotina</taxon>
        <taxon>Agaricomycetes</taxon>
        <taxon>Polyporales</taxon>
        <taxon>Meripilaceae</taxon>
        <taxon>Meripilus</taxon>
    </lineage>
</organism>
<keyword evidence="8" id="KW-1185">Reference proteome</keyword>
<keyword evidence="2" id="KW-0378">Hydrolase</keyword>